<dbReference type="Gene3D" id="3.90.550.10">
    <property type="entry name" value="Spore Coat Polysaccharide Biosynthesis Protein SpsA, Chain A"/>
    <property type="match status" value="1"/>
</dbReference>
<feature type="domain" description="Glycosyltransferase 2-like" evidence="1">
    <location>
        <begin position="3"/>
        <end position="156"/>
    </location>
</feature>
<gene>
    <name evidence="2" type="ORF">DW921_08770</name>
</gene>
<dbReference type="Proteomes" id="UP000283855">
    <property type="component" value="Unassembled WGS sequence"/>
</dbReference>
<comment type="caution">
    <text evidence="2">The sequence shown here is derived from an EMBL/GenBank/DDBJ whole genome shotgun (WGS) entry which is preliminary data.</text>
</comment>
<dbReference type="SUPFAM" id="SSF53448">
    <property type="entry name" value="Nucleotide-diphospho-sugar transferases"/>
    <property type="match status" value="1"/>
</dbReference>
<dbReference type="GO" id="GO:0016758">
    <property type="term" value="F:hexosyltransferase activity"/>
    <property type="evidence" value="ECO:0007669"/>
    <property type="project" value="UniProtKB-ARBA"/>
</dbReference>
<dbReference type="PANTHER" id="PTHR22916:SF3">
    <property type="entry name" value="UDP-GLCNAC:BETAGAL BETA-1,3-N-ACETYLGLUCOSAMINYLTRANSFERASE-LIKE PROTEIN 1"/>
    <property type="match status" value="1"/>
</dbReference>
<accession>A0A413SZH8</accession>
<dbReference type="EMBL" id="QSFT01000016">
    <property type="protein sequence ID" value="RHA75420.1"/>
    <property type="molecule type" value="Genomic_DNA"/>
</dbReference>
<dbReference type="InterPro" id="IPR001173">
    <property type="entry name" value="Glyco_trans_2-like"/>
</dbReference>
<sequence length="324" mass="38408">MISIVIPLYNKEQTIINTLNSVFKQTYSNFEIVIINDGSTDNSVKIINQNFDDARIRIINQKNAGVSAARNKGIEESRGEWISFLDGDDEWLPNYLEEVQKAIEKYPNNSIIITGRYSQNYLTKKKTYNIPVKYFNKISQIQFFQNPHVYFHISSTTLRSSILKSNYNTWGKFIEGQKSNEDFTFIFRIALHERVTYIGIPLSIYNGNVQNQATSVLKRTQILNDNILFNNIVTKEYYKAKSTNKAFKIFMKYAFRHNLLYYIKNKDYESIHYILNKLNDEAKRILIHKIEFFLFTQKKINRLAIYYIFLTKIIWRTHNYPRVK</sequence>
<proteinExistence type="predicted"/>
<reference evidence="2 3" key="1">
    <citation type="submission" date="2018-08" db="EMBL/GenBank/DDBJ databases">
        <title>A genome reference for cultivated species of the human gut microbiota.</title>
        <authorList>
            <person name="Zou Y."/>
            <person name="Xue W."/>
            <person name="Luo G."/>
        </authorList>
    </citation>
    <scope>NUCLEOTIDE SEQUENCE [LARGE SCALE GENOMIC DNA]</scope>
    <source>
        <strain evidence="2 3">AM42-38</strain>
    </source>
</reference>
<dbReference type="AlphaFoldDB" id="A0A413SZH8"/>
<dbReference type="CDD" id="cd00761">
    <property type="entry name" value="Glyco_tranf_GTA_type"/>
    <property type="match status" value="1"/>
</dbReference>
<protein>
    <submittedName>
        <fullName evidence="2">Glycosyltransferase family 2 protein</fullName>
    </submittedName>
</protein>
<dbReference type="InterPro" id="IPR029044">
    <property type="entry name" value="Nucleotide-diphossugar_trans"/>
</dbReference>
<evidence type="ECO:0000313" key="3">
    <source>
        <dbReference type="Proteomes" id="UP000283855"/>
    </source>
</evidence>
<keyword evidence="2" id="KW-0808">Transferase</keyword>
<dbReference type="Pfam" id="PF00535">
    <property type="entry name" value="Glycos_transf_2"/>
    <property type="match status" value="1"/>
</dbReference>
<organism evidence="2 3">
    <name type="scientific">Phocaeicola coprophilus</name>
    <dbReference type="NCBI Taxonomy" id="387090"/>
    <lineage>
        <taxon>Bacteria</taxon>
        <taxon>Pseudomonadati</taxon>
        <taxon>Bacteroidota</taxon>
        <taxon>Bacteroidia</taxon>
        <taxon>Bacteroidales</taxon>
        <taxon>Bacteroidaceae</taxon>
        <taxon>Phocaeicola</taxon>
    </lineage>
</organism>
<name>A0A413SZH8_9BACT</name>
<evidence type="ECO:0000259" key="1">
    <source>
        <dbReference type="Pfam" id="PF00535"/>
    </source>
</evidence>
<dbReference type="PANTHER" id="PTHR22916">
    <property type="entry name" value="GLYCOSYLTRANSFERASE"/>
    <property type="match status" value="1"/>
</dbReference>
<evidence type="ECO:0000313" key="2">
    <source>
        <dbReference type="EMBL" id="RHA75420.1"/>
    </source>
</evidence>